<feature type="compositionally biased region" description="Basic and acidic residues" evidence="2">
    <location>
        <begin position="1422"/>
        <end position="1433"/>
    </location>
</feature>
<comment type="caution">
    <text evidence="4">The sequence shown here is derived from an EMBL/GenBank/DDBJ whole genome shotgun (WGS) entry which is preliminary data.</text>
</comment>
<feature type="region of interest" description="Disordered" evidence="2">
    <location>
        <begin position="1874"/>
        <end position="1903"/>
    </location>
</feature>
<feature type="region of interest" description="Disordered" evidence="2">
    <location>
        <begin position="1380"/>
        <end position="1512"/>
    </location>
</feature>
<name>A0AA88KVX3_ARTSF</name>
<dbReference type="InterPro" id="IPR000571">
    <property type="entry name" value="Znf_CCCH"/>
</dbReference>
<feature type="compositionally biased region" description="Polar residues" evidence="2">
    <location>
        <begin position="1889"/>
        <end position="1901"/>
    </location>
</feature>
<feature type="compositionally biased region" description="Basic and acidic residues" evidence="2">
    <location>
        <begin position="517"/>
        <end position="533"/>
    </location>
</feature>
<feature type="compositionally biased region" description="Basic and acidic residues" evidence="2">
    <location>
        <begin position="1192"/>
        <end position="1203"/>
    </location>
</feature>
<keyword evidence="1" id="KW-0862">Zinc</keyword>
<feature type="region of interest" description="Disordered" evidence="2">
    <location>
        <begin position="1"/>
        <end position="32"/>
    </location>
</feature>
<feature type="compositionally biased region" description="Basic residues" evidence="2">
    <location>
        <begin position="397"/>
        <end position="407"/>
    </location>
</feature>
<feature type="compositionally biased region" description="Basic residues" evidence="2">
    <location>
        <begin position="1"/>
        <end position="19"/>
    </location>
</feature>
<feature type="compositionally biased region" description="Basic and acidic residues" evidence="2">
    <location>
        <begin position="1303"/>
        <end position="1324"/>
    </location>
</feature>
<feature type="region of interest" description="Disordered" evidence="2">
    <location>
        <begin position="1224"/>
        <end position="1254"/>
    </location>
</feature>
<evidence type="ECO:0000259" key="3">
    <source>
        <dbReference type="PROSITE" id="PS50103"/>
    </source>
</evidence>
<feature type="region of interest" description="Disordered" evidence="2">
    <location>
        <begin position="2471"/>
        <end position="2534"/>
    </location>
</feature>
<feature type="region of interest" description="Disordered" evidence="2">
    <location>
        <begin position="204"/>
        <end position="245"/>
    </location>
</feature>
<reference evidence="4" key="1">
    <citation type="submission" date="2023-07" db="EMBL/GenBank/DDBJ databases">
        <title>Chromosome-level genome assembly of Artemia franciscana.</title>
        <authorList>
            <person name="Jo E."/>
        </authorList>
    </citation>
    <scope>NUCLEOTIDE SEQUENCE</scope>
    <source>
        <tissue evidence="4">Whole body</tissue>
    </source>
</reference>
<keyword evidence="1" id="KW-0479">Metal-binding</keyword>
<feature type="compositionally biased region" description="Basic and acidic residues" evidence="2">
    <location>
        <begin position="1874"/>
        <end position="1886"/>
    </location>
</feature>
<feature type="region of interest" description="Disordered" evidence="2">
    <location>
        <begin position="2170"/>
        <end position="2190"/>
    </location>
</feature>
<dbReference type="GO" id="GO:0008270">
    <property type="term" value="F:zinc ion binding"/>
    <property type="evidence" value="ECO:0007669"/>
    <property type="project" value="UniProtKB-KW"/>
</dbReference>
<feature type="compositionally biased region" description="Basic and acidic residues" evidence="2">
    <location>
        <begin position="358"/>
        <end position="396"/>
    </location>
</feature>
<feature type="compositionally biased region" description="Polar residues" evidence="2">
    <location>
        <begin position="424"/>
        <end position="433"/>
    </location>
</feature>
<feature type="region of interest" description="Disordered" evidence="2">
    <location>
        <begin position="340"/>
        <end position="614"/>
    </location>
</feature>
<dbReference type="EMBL" id="JAVRJZ010000020">
    <property type="protein sequence ID" value="KAK2705627.1"/>
    <property type="molecule type" value="Genomic_DNA"/>
</dbReference>
<feature type="compositionally biased region" description="Low complexity" evidence="2">
    <location>
        <begin position="1546"/>
        <end position="1561"/>
    </location>
</feature>
<feature type="compositionally biased region" description="Polar residues" evidence="2">
    <location>
        <begin position="1762"/>
        <end position="1775"/>
    </location>
</feature>
<feature type="compositionally biased region" description="Basic and acidic residues" evidence="2">
    <location>
        <begin position="1440"/>
        <end position="1505"/>
    </location>
</feature>
<feature type="compositionally biased region" description="Polar residues" evidence="2">
    <location>
        <begin position="1563"/>
        <end position="1575"/>
    </location>
</feature>
<feature type="compositionally biased region" description="Basic and acidic residues" evidence="2">
    <location>
        <begin position="562"/>
        <end position="581"/>
    </location>
</feature>
<proteinExistence type="predicted"/>
<feature type="compositionally biased region" description="Low complexity" evidence="2">
    <location>
        <begin position="205"/>
        <end position="217"/>
    </location>
</feature>
<feature type="compositionally biased region" description="Polar residues" evidence="2">
    <location>
        <begin position="340"/>
        <end position="357"/>
    </location>
</feature>
<feature type="compositionally biased region" description="Polar residues" evidence="2">
    <location>
        <begin position="235"/>
        <end position="245"/>
    </location>
</feature>
<gene>
    <name evidence="4" type="ORF">QYM36_015869</name>
</gene>
<feature type="region of interest" description="Disordered" evidence="2">
    <location>
        <begin position="1542"/>
        <end position="1575"/>
    </location>
</feature>
<feature type="region of interest" description="Disordered" evidence="2">
    <location>
        <begin position="1183"/>
        <end position="1205"/>
    </location>
</feature>
<feature type="compositionally biased region" description="Low complexity" evidence="2">
    <location>
        <begin position="68"/>
        <end position="88"/>
    </location>
</feature>
<feature type="region of interest" description="Disordered" evidence="2">
    <location>
        <begin position="1301"/>
        <end position="1324"/>
    </location>
</feature>
<dbReference type="Proteomes" id="UP001187531">
    <property type="component" value="Unassembled WGS sequence"/>
</dbReference>
<sequence>MPKKLKKKDKQTKKKHQKLLKPVGTSQIKKKKLVSSRAAPCAKFKGMSKMIRVDFIKKGLPNSPKKLSVSAITSVASSSGSSSSPTKKSANKCGERSSSILEKSSIVKSGKAQVEPERNPNTPRKSPIASAKSGETPRGSQVSLGKGQGRSSDNSAFLSKSGSADALGKTPNISRGSATYDWGAKKEFKTSSIVSVMIPKPRCRSSLVQISQSSSSGDLDEDSVSNQAQKAAKNKTINDQSGDITNSIAEKRVDLDRTNNVGESDVSEFEDFSKNIESMPKRCSNQINVPIGSPNSSSGSVTNSEQVDFLKTMEFEQEPGTENENTMKHSKFDCETITTLHSRSSKSQSGTAVNDEQNNLKKSEASCRSTLERLPRLESATKPDRLDGMKDNEIDRHLKRGRGRPRSRLSSPLQKNKGADESKGQISDEQEQNNTKKSEASCRVTLERLPRLESATKPDRLDGMKDNGIDRHLKRGRGRPRSRLPSPLQKNNGADESKGQTSNELSNDRRSRSRSRNSRDSLIKTGKEEKDFLESSQRQSISVSRLSSSTTEIIPASSSSTHSRERSNEDDLRDTASERNTRPLRAISTTKEEQSRSHPPIPSRKNSRTSECAEEREFMTRIDQSSELEVVFHEGQNESEENENSTCSTKLKQVNTSDLHNQKENKRVDQCPELANSCENVTEIPSKRSTSLNVEMGSGLVPANNYDQVSNSLGDLRDKLVTDLGAPIQKEKLSNECNFLSVEVPSLKQVGNSFNVLSQKRRGNESPSPVRIRVNTGSRLSRREEFSLKKQINHSFKAYVKLEPLRLDRGVLSVSCLSIASLDENIITEFFSMAETKKRPNENINYFNNDTSVPERAKLADDETLVGKHGTNNKEDKNEFQDLCVSESEECDISLQTSSLISEESQIGSGSTFPLSKTNDEVLLKSILTPFPRKKSKSVSFHPHLELFPEESYLLSASSEVVDLSSDLGEEETSEPEAEDHKCLIEIEAICCLELEDSSSKIEKIKGVIKEAPKSAKYSKAFIVIGNATELDLPSDIIVNVTHIILKNLLRVKENVEPNSSILKRDTTEAGVSLKDSNERSESTVTVKVPREKLGNCATASSSHDSSPLSSPLKQRLWLSNIRSPEEKVTVSMNETPENVLLSQIEARLSRSLITNVYQNSPCSGLDGITPLSEYNLLHADSNLNSPTGNRSFDDSGKSKTTEEPGVWTMKETEVTEKLRVKAPSRVESRSFSEEERKDKGIEKKGVTPQEPHVRTMKEVATKLKEPLKLEYKGLVKNEGKESYDRAFYLQILRKIQNKKSNSKSEDKIAVEGKSKKEKNKDKPCYIMCGPRKILDDSIPLESISLRSLDRFDLSEKHKEMLLKKHKEWSILANADVEVGSHEHSKTLQFDEKSERRKGSHERQEKSKDVLDKKMLIQKSQETQKKEHKSRERILKRKHETSDSQENKLKKEKTASQFLKEDTPKRDESCSNKRRYAKDATRKKSRSRDKDQKSTKKQRIIEIKAEKHKKSSVVGGTLSTNIFLSPERPKYRKEFWEEIQAKKANSTDISDSPTISSPRTPDFTKNSESKSTTLFLPPTKISQKISPIVSKTALKIMHEKKLAEAERASKSESPTEVLSNFLDLAPLTVSGSPGHKDTLIIVPHPENLTPPKLQDLFSEHQYESVEKSSKGEITTPEIVPKMTDVVYEQAMVAIDITDPTEFREEKSASPVIEDTEVAPKDDGSMIAETSEDVTLQGQPESMLIDEEESSADSPETSDDSVSDLNTAAPTRTSTEAVEHPETEINTEGQSTTSEDELLCSPKQLIGEEKEGTIAERNLCRKDAGKEITEEEAVPRSDMVSTSVFDLAREPEPEPLDYEIDLEHEEELLDASDRQIHEEQRSTKAEEEQNNLSESPNNNTQVDEVPRESRKKICFSVLYYGECKKQETCPYIHDLVHNEPLLEKLIIQNYYKLRIINCLKIWKVSLEKGFLGQYNTYYSLVPMLNNRKHIDTKAFNCLLDHSFKLARSHDKDGEELIWAMYLFLKERHYICKSLVTKIVRMAIEIKMVYVLSDFLLSVLNPEDRVRLKPIFWQILLSLKDYFGCSEVSEVVSAISKINVQLLDFFATDVSIEKQCVLLTALLSRSRPSAGPPLPIQHFILQLRNSLPESLVSQSTEKINKPRVAPELLFIPPNPKNTQSHGKSAPYNPDVFDDVRNTDWERKVMNRQEQPLNMLQRQELSSKGRVDPLLEGYSQPNWLKKQYEDCNDNNALAGLSFADRGGFLSKRRKLDQVDTQAAVIETPSVSHHSSLYEKPFINSSANVLEENGYIKNLEIIRNKAKMRDDYSKFKLDDSELEMLNSPSVIPRPVAPVRPFPPRDLSMGRPYLLETPSVPPLYPVDHMNPPMKDIQTSTGETFGVLPDAAGTSNLNSREMVDIPPSTLGQDTTVQPSSSHFVFGQQIPKGFAFVRINNNRKPLGFSTDPDLNVGPVIESVSETGPTHTVDRLHPGESPMQLSPEPLESRTPYPAIDPARPRPSVAVPEPGPSKPNVVPSQGLNTLKDIQLGKKLSKPDSRTKVDEKKISCVDLTGDAKAPGQIKKDNVTVRKLFASVFGKPGENQPNFRDPEDPVTIRAMKTKDYKVVADRISRDPENTSAISAVVRGLCDFNLNAEGLSSILEELPEKVVKSPGIQKLCVAFTLELCRHKIYEELLKTCLLFKKHTIIYLSPDLMSPIHPSIEPHDILIELALGLVRKGEWRHAICILDKKMIQTRYMEKLIDNDRLKLLSQIIIKKVQDSLEAPLVKVRDLKSEIHQIVSSHKSATYVFITNLKLNNTDVTSLKDQLAPKFDVLRLFLSRKADSKIMLWRR</sequence>
<protein>
    <recommendedName>
        <fullName evidence="3">C3H1-type domain-containing protein</fullName>
    </recommendedName>
</protein>
<dbReference type="PROSITE" id="PS50103">
    <property type="entry name" value="ZF_C3H1"/>
    <property type="match status" value="1"/>
</dbReference>
<keyword evidence="1" id="KW-0863">Zinc-finger</keyword>
<keyword evidence="5" id="KW-1185">Reference proteome</keyword>
<evidence type="ECO:0000313" key="4">
    <source>
        <dbReference type="EMBL" id="KAK2705627.1"/>
    </source>
</evidence>
<evidence type="ECO:0000256" key="1">
    <source>
        <dbReference type="PROSITE-ProRule" id="PRU00723"/>
    </source>
</evidence>
<feature type="compositionally biased region" description="Basic and acidic residues" evidence="2">
    <location>
        <begin position="1380"/>
        <end position="1415"/>
    </location>
</feature>
<feature type="region of interest" description="Disordered" evidence="2">
    <location>
        <begin position="59"/>
        <end position="181"/>
    </location>
</feature>
<feature type="domain" description="C3H1-type" evidence="3">
    <location>
        <begin position="1907"/>
        <end position="1935"/>
    </location>
</feature>
<feature type="compositionally biased region" description="Acidic residues" evidence="2">
    <location>
        <begin position="1745"/>
        <end position="1761"/>
    </location>
</feature>
<feature type="compositionally biased region" description="Basic and acidic residues" evidence="2">
    <location>
        <begin position="434"/>
        <end position="471"/>
    </location>
</feature>
<feature type="compositionally biased region" description="Polar residues" evidence="2">
    <location>
        <begin position="1783"/>
        <end position="1792"/>
    </location>
</feature>
<evidence type="ECO:0000313" key="5">
    <source>
        <dbReference type="Proteomes" id="UP001187531"/>
    </source>
</evidence>
<feature type="zinc finger region" description="C3H1-type" evidence="1">
    <location>
        <begin position="1907"/>
        <end position="1935"/>
    </location>
</feature>
<feature type="compositionally biased region" description="Low complexity" evidence="2">
    <location>
        <begin position="534"/>
        <end position="561"/>
    </location>
</feature>
<feature type="region of interest" description="Disordered" evidence="2">
    <location>
        <begin position="1067"/>
        <end position="1086"/>
    </location>
</feature>
<feature type="compositionally biased region" description="Polar residues" evidence="2">
    <location>
        <begin position="138"/>
        <end position="162"/>
    </location>
</feature>
<evidence type="ECO:0000256" key="2">
    <source>
        <dbReference type="SAM" id="MobiDB-lite"/>
    </source>
</evidence>
<organism evidence="4 5">
    <name type="scientific">Artemia franciscana</name>
    <name type="common">Brine shrimp</name>
    <name type="synonym">Artemia sanfranciscana</name>
    <dbReference type="NCBI Taxonomy" id="6661"/>
    <lineage>
        <taxon>Eukaryota</taxon>
        <taxon>Metazoa</taxon>
        <taxon>Ecdysozoa</taxon>
        <taxon>Arthropoda</taxon>
        <taxon>Crustacea</taxon>
        <taxon>Branchiopoda</taxon>
        <taxon>Anostraca</taxon>
        <taxon>Artemiidae</taxon>
        <taxon>Artemia</taxon>
    </lineage>
</organism>
<accession>A0AA88KVX3</accession>
<feature type="region of interest" description="Disordered" evidence="2">
    <location>
        <begin position="1701"/>
        <end position="1725"/>
    </location>
</feature>
<feature type="region of interest" description="Disordered" evidence="2">
    <location>
        <begin position="1745"/>
        <end position="1810"/>
    </location>
</feature>
<feature type="compositionally biased region" description="Basic residues" evidence="2">
    <location>
        <begin position="472"/>
        <end position="482"/>
    </location>
</feature>